<dbReference type="InterPro" id="IPR050680">
    <property type="entry name" value="YpeA/RimI_acetyltransf"/>
</dbReference>
<dbReference type="InterPro" id="IPR000182">
    <property type="entry name" value="GNAT_dom"/>
</dbReference>
<keyword evidence="1" id="KW-0808">Transferase</keyword>
<keyword evidence="4" id="KW-0689">Ribosomal protein</keyword>
<dbReference type="RefSeq" id="WP_221300816.1">
    <property type="nucleotide sequence ID" value="NZ_JACHCE010000007.1"/>
</dbReference>
<sequence length="145" mass="16498">MANKEDLHDIIKMMADDPLGNEREIVSEIISDKYLLAFENIMADSNQELTVAIVNEEIVGTFQLTFIQYLNFQGGLRAQIEAVRTNSKYRGLGIGTKLIEYGIKRAKSKNCHVIQLTSDKTRKNAIRFYEKLGFKASHEGMKLKL</sequence>
<gene>
    <name evidence="4" type="ORF">HDE68_003884</name>
</gene>
<keyword evidence="4" id="KW-0687">Ribonucleoprotein</keyword>
<dbReference type="InterPro" id="IPR016181">
    <property type="entry name" value="Acyl_CoA_acyltransferase"/>
</dbReference>
<dbReference type="CDD" id="cd04301">
    <property type="entry name" value="NAT_SF"/>
    <property type="match status" value="1"/>
</dbReference>
<dbReference type="Proteomes" id="UP000537204">
    <property type="component" value="Unassembled WGS sequence"/>
</dbReference>
<feature type="domain" description="N-acetyltransferase" evidence="3">
    <location>
        <begin position="1"/>
        <end position="145"/>
    </location>
</feature>
<comment type="caution">
    <text evidence="4">The sequence shown here is derived from an EMBL/GenBank/DDBJ whole genome shotgun (WGS) entry which is preliminary data.</text>
</comment>
<organism evidence="4 5">
    <name type="scientific">Pedobacter cryoconitis</name>
    <dbReference type="NCBI Taxonomy" id="188932"/>
    <lineage>
        <taxon>Bacteria</taxon>
        <taxon>Pseudomonadati</taxon>
        <taxon>Bacteroidota</taxon>
        <taxon>Sphingobacteriia</taxon>
        <taxon>Sphingobacteriales</taxon>
        <taxon>Sphingobacteriaceae</taxon>
        <taxon>Pedobacter</taxon>
    </lineage>
</organism>
<dbReference type="SUPFAM" id="SSF55729">
    <property type="entry name" value="Acyl-CoA N-acyltransferases (Nat)"/>
    <property type="match status" value="1"/>
</dbReference>
<evidence type="ECO:0000259" key="3">
    <source>
        <dbReference type="PROSITE" id="PS51186"/>
    </source>
</evidence>
<dbReference type="GO" id="GO:0016747">
    <property type="term" value="F:acyltransferase activity, transferring groups other than amino-acyl groups"/>
    <property type="evidence" value="ECO:0007669"/>
    <property type="project" value="InterPro"/>
</dbReference>
<evidence type="ECO:0000313" key="5">
    <source>
        <dbReference type="Proteomes" id="UP000537204"/>
    </source>
</evidence>
<dbReference type="PROSITE" id="PS51186">
    <property type="entry name" value="GNAT"/>
    <property type="match status" value="1"/>
</dbReference>
<evidence type="ECO:0000256" key="2">
    <source>
        <dbReference type="ARBA" id="ARBA00023315"/>
    </source>
</evidence>
<proteinExistence type="predicted"/>
<dbReference type="AlphaFoldDB" id="A0A7W9E0F9"/>
<dbReference type="GO" id="GO:0005840">
    <property type="term" value="C:ribosome"/>
    <property type="evidence" value="ECO:0007669"/>
    <property type="project" value="UniProtKB-KW"/>
</dbReference>
<name>A0A7W9E0F9_9SPHI</name>
<dbReference type="PANTHER" id="PTHR43420">
    <property type="entry name" value="ACETYLTRANSFERASE"/>
    <property type="match status" value="1"/>
</dbReference>
<reference evidence="4 5" key="1">
    <citation type="submission" date="2020-08" db="EMBL/GenBank/DDBJ databases">
        <title>Genomic Encyclopedia of Type Strains, Phase IV (KMG-V): Genome sequencing to study the core and pangenomes of soil and plant-associated prokaryotes.</title>
        <authorList>
            <person name="Whitman W."/>
        </authorList>
    </citation>
    <scope>NUCLEOTIDE SEQUENCE [LARGE SCALE GENOMIC DNA]</scope>
    <source>
        <strain evidence="4 5">S3M1</strain>
    </source>
</reference>
<dbReference type="Gene3D" id="3.40.630.30">
    <property type="match status" value="1"/>
</dbReference>
<dbReference type="PANTHER" id="PTHR43420:SF47">
    <property type="entry name" value="N-ACETYLTRANSFERASE DOMAIN-CONTAINING PROTEIN"/>
    <property type="match status" value="1"/>
</dbReference>
<accession>A0A7W9E0F9</accession>
<keyword evidence="2" id="KW-0012">Acyltransferase</keyword>
<evidence type="ECO:0000313" key="4">
    <source>
        <dbReference type="EMBL" id="MBB5637958.1"/>
    </source>
</evidence>
<dbReference type="EMBL" id="JACHCE010000007">
    <property type="protein sequence ID" value="MBB5637958.1"/>
    <property type="molecule type" value="Genomic_DNA"/>
</dbReference>
<protein>
    <submittedName>
        <fullName evidence="4">Ribosomal protein S18 acetylase RimI-like enzyme</fullName>
    </submittedName>
</protein>
<evidence type="ECO:0000256" key="1">
    <source>
        <dbReference type="ARBA" id="ARBA00022679"/>
    </source>
</evidence>
<dbReference type="Pfam" id="PF00583">
    <property type="entry name" value="Acetyltransf_1"/>
    <property type="match status" value="1"/>
</dbReference>